<proteinExistence type="predicted"/>
<name>A0A9E8Z0L2_9VIRU</name>
<accession>A0A9E8Z0L2</accession>
<evidence type="ECO:0000313" key="1">
    <source>
        <dbReference type="EMBL" id="WAK78027.1"/>
    </source>
</evidence>
<reference evidence="1" key="1">
    <citation type="submission" date="2021-12" db="EMBL/GenBank/DDBJ databases">
        <title>Lineage-specific microbe-virus interactions reveal viral roles in promoting carbon loss from peatlands along a natural permafrost thaw gradient.</title>
        <authorList>
            <person name="Trubl G."/>
            <person name="Roux S."/>
            <person name="Borton M.A."/>
            <person name="Varsani A."/>
            <person name="Li Y.-F."/>
            <person name="Sun C."/>
            <person name="Shaffer M."/>
            <person name="Jang H.B."/>
            <person name="Woodcroft B.J."/>
            <person name="Tyson G.W."/>
            <person name="Wrighton K."/>
            <person name="Saleska S."/>
            <person name="Eloe-Fadrosh E.A."/>
            <person name="Sullivan M.B."/>
            <person name="Rich V.I."/>
        </authorList>
    </citation>
    <scope>NUCLEOTIDE SEQUENCE</scope>
</reference>
<dbReference type="EMBL" id="OM419059">
    <property type="protein sequence ID" value="WAK78027.1"/>
    <property type="molecule type" value="Genomic_DNA"/>
</dbReference>
<sequence length="260" mass="28894">MKKYARKRIRTRKTKRYRKTKGKISRTFRKKVVKVMRRLGPQNFFDVAFASSTMSAWGPAIVQTGQAQAVDVMQEFFGSVVNGVGPQNTIGNRVYLQGCHISGQIDVNALGAAPGTDFGDLTFRESILTPKDSYAFLSLTEQNAANSCPGFNQMWQPNSCKAKDIYFSMGTPLTTIAGIGTAVNLTKPCIRHFRRYLRINKELSDLQAYNAVGSSSTGVVVSNGQMQKGNKIWVIAPQTAGTLAVVKMQYTLRFYFKNYV</sequence>
<protein>
    <submittedName>
        <fullName evidence="1">Capsid protein</fullName>
    </submittedName>
</protein>
<dbReference type="Proteomes" id="UP001247511">
    <property type="component" value="Segment"/>
</dbReference>
<organism evidence="1">
    <name type="scientific">Miresoil virus 445</name>
    <dbReference type="NCBI Taxonomy" id="2911464"/>
    <lineage>
        <taxon>Viruses</taxon>
        <taxon>Miresoil_virus_gcode6_group</taxon>
    </lineage>
</organism>